<comment type="similarity">
    <text evidence="6">Belongs to the ABC-2 integral membrane protein family.</text>
</comment>
<keyword evidence="6" id="KW-0813">Transport</keyword>
<dbReference type="GO" id="GO:0046677">
    <property type="term" value="P:response to antibiotic"/>
    <property type="evidence" value="ECO:0007669"/>
    <property type="project" value="UniProtKB-KW"/>
</dbReference>
<feature type="transmembrane region" description="Helical" evidence="6">
    <location>
        <begin position="133"/>
        <end position="158"/>
    </location>
</feature>
<feature type="domain" description="ABC transmembrane type-2" evidence="7">
    <location>
        <begin position="20"/>
        <end position="248"/>
    </location>
</feature>
<keyword evidence="3 6" id="KW-1133">Transmembrane helix</keyword>
<evidence type="ECO:0000313" key="9">
    <source>
        <dbReference type="Proteomes" id="UP000645966"/>
    </source>
</evidence>
<feature type="transmembrane region" description="Helical" evidence="6">
    <location>
        <begin position="20"/>
        <end position="40"/>
    </location>
</feature>
<dbReference type="PANTHER" id="PTHR43229:SF2">
    <property type="entry name" value="NODULATION PROTEIN J"/>
    <property type="match status" value="1"/>
</dbReference>
<keyword evidence="5" id="KW-0046">Antibiotic resistance</keyword>
<dbReference type="EMBL" id="JAEIOS010000009">
    <property type="protein sequence ID" value="MBI8988231.1"/>
    <property type="molecule type" value="Genomic_DNA"/>
</dbReference>
<dbReference type="InterPro" id="IPR051784">
    <property type="entry name" value="Nod_factor_ABC_transporter"/>
</dbReference>
<sequence length="250" mass="26756">MNTLTALWTRGVLRFLRNRAAMTSALFIPGIFLVCFYSVFSDATAIFGIDYATFLYPAAMMQVIVFAAGGSALDVALDRENGIHSRLATMSVSPGQIVTGRLLTDTTRVIVSGGVATLIAFLLGARIDDGAWRIGVVLLVFLLLTLTFCAGFCGLSLLGRNPTSTALLIQSVVMPFILFSTAFIPAEALSSTVRPIITHMPLSPILDTVRAVMSGSEMDRGTTIEAAVWLIILTVVAVVGFSTAFSREHK</sequence>
<dbReference type="PROSITE" id="PS51012">
    <property type="entry name" value="ABC_TM2"/>
    <property type="match status" value="1"/>
</dbReference>
<name>A0A934I342_9CORY</name>
<keyword evidence="2 6" id="KW-0812">Transmembrane</keyword>
<keyword evidence="9" id="KW-1185">Reference proteome</keyword>
<evidence type="ECO:0000256" key="5">
    <source>
        <dbReference type="ARBA" id="ARBA00023251"/>
    </source>
</evidence>
<dbReference type="InterPro" id="IPR013525">
    <property type="entry name" value="ABC2_TM"/>
</dbReference>
<dbReference type="GO" id="GO:0043190">
    <property type="term" value="C:ATP-binding cassette (ABC) transporter complex"/>
    <property type="evidence" value="ECO:0007669"/>
    <property type="project" value="InterPro"/>
</dbReference>
<dbReference type="Pfam" id="PF01061">
    <property type="entry name" value="ABC2_membrane"/>
    <property type="match status" value="1"/>
</dbReference>
<dbReference type="GO" id="GO:0140359">
    <property type="term" value="F:ABC-type transporter activity"/>
    <property type="evidence" value="ECO:0007669"/>
    <property type="project" value="InterPro"/>
</dbReference>
<dbReference type="InterPro" id="IPR047817">
    <property type="entry name" value="ABC2_TM_bact-type"/>
</dbReference>
<reference evidence="8" key="1">
    <citation type="submission" date="2020-12" db="EMBL/GenBank/DDBJ databases">
        <title>Genome public.</title>
        <authorList>
            <person name="Sun Q."/>
        </authorList>
    </citation>
    <scope>NUCLEOTIDE SEQUENCE</scope>
    <source>
        <strain evidence="8">CCM 8863</strain>
    </source>
</reference>
<dbReference type="RefSeq" id="WP_198737295.1">
    <property type="nucleotide sequence ID" value="NZ_JAEIOS010000009.1"/>
</dbReference>
<gene>
    <name evidence="8" type="ORF">JDV75_00410</name>
</gene>
<evidence type="ECO:0000259" key="7">
    <source>
        <dbReference type="PROSITE" id="PS51012"/>
    </source>
</evidence>
<dbReference type="PANTHER" id="PTHR43229">
    <property type="entry name" value="NODULATION PROTEIN J"/>
    <property type="match status" value="1"/>
</dbReference>
<keyword evidence="6" id="KW-1003">Cell membrane</keyword>
<evidence type="ECO:0000256" key="3">
    <source>
        <dbReference type="ARBA" id="ARBA00022989"/>
    </source>
</evidence>
<evidence type="ECO:0000313" key="8">
    <source>
        <dbReference type="EMBL" id="MBI8988231.1"/>
    </source>
</evidence>
<evidence type="ECO:0000256" key="2">
    <source>
        <dbReference type="ARBA" id="ARBA00022692"/>
    </source>
</evidence>
<dbReference type="Proteomes" id="UP000645966">
    <property type="component" value="Unassembled WGS sequence"/>
</dbReference>
<feature type="transmembrane region" description="Helical" evidence="6">
    <location>
        <begin position="226"/>
        <end position="245"/>
    </location>
</feature>
<comment type="subcellular location">
    <subcellularLocation>
        <location evidence="6">Cell membrane</location>
        <topology evidence="6">Multi-pass membrane protein</topology>
    </subcellularLocation>
    <subcellularLocation>
        <location evidence="1">Membrane</location>
        <topology evidence="1">Multi-pass membrane protein</topology>
    </subcellularLocation>
</comment>
<evidence type="ECO:0000256" key="6">
    <source>
        <dbReference type="RuleBase" id="RU361157"/>
    </source>
</evidence>
<dbReference type="InterPro" id="IPR000412">
    <property type="entry name" value="ABC_2_transport"/>
</dbReference>
<evidence type="ECO:0000256" key="1">
    <source>
        <dbReference type="ARBA" id="ARBA00004141"/>
    </source>
</evidence>
<evidence type="ECO:0000256" key="4">
    <source>
        <dbReference type="ARBA" id="ARBA00023136"/>
    </source>
</evidence>
<feature type="transmembrane region" description="Helical" evidence="6">
    <location>
        <begin position="109"/>
        <end position="127"/>
    </location>
</feature>
<comment type="caution">
    <text evidence="8">The sequence shown here is derived from an EMBL/GenBank/DDBJ whole genome shotgun (WGS) entry which is preliminary data.</text>
</comment>
<feature type="transmembrane region" description="Helical" evidence="6">
    <location>
        <begin position="52"/>
        <end position="77"/>
    </location>
</feature>
<dbReference type="PIRSF" id="PIRSF006648">
    <property type="entry name" value="DrrB"/>
    <property type="match status" value="1"/>
</dbReference>
<feature type="transmembrane region" description="Helical" evidence="6">
    <location>
        <begin position="165"/>
        <end position="184"/>
    </location>
</feature>
<accession>A0A934I342</accession>
<keyword evidence="4 6" id="KW-0472">Membrane</keyword>
<proteinExistence type="inferred from homology"/>
<dbReference type="AlphaFoldDB" id="A0A934I342"/>
<organism evidence="8 9">
    <name type="scientific">Corynebacterium meridianum</name>
    <dbReference type="NCBI Taxonomy" id="2765363"/>
    <lineage>
        <taxon>Bacteria</taxon>
        <taxon>Bacillati</taxon>
        <taxon>Actinomycetota</taxon>
        <taxon>Actinomycetes</taxon>
        <taxon>Mycobacteriales</taxon>
        <taxon>Corynebacteriaceae</taxon>
        <taxon>Corynebacterium</taxon>
    </lineage>
</organism>
<protein>
    <recommendedName>
        <fullName evidence="6">Transport permease protein</fullName>
    </recommendedName>
</protein>